<protein>
    <submittedName>
        <fullName evidence="1">Uncharacterized protein</fullName>
    </submittedName>
</protein>
<name>A0A0A9FWH1_ARUDO</name>
<reference evidence="1" key="1">
    <citation type="submission" date="2014-09" db="EMBL/GenBank/DDBJ databases">
        <authorList>
            <person name="Magalhaes I.L.F."/>
            <person name="Oliveira U."/>
            <person name="Santos F.R."/>
            <person name="Vidigal T.H.D.A."/>
            <person name="Brescovit A.D."/>
            <person name="Santos A.J."/>
        </authorList>
    </citation>
    <scope>NUCLEOTIDE SEQUENCE</scope>
    <source>
        <tissue evidence="1">Shoot tissue taken approximately 20 cm above the soil surface</tissue>
    </source>
</reference>
<accession>A0A0A9FWH1</accession>
<dbReference type="AlphaFoldDB" id="A0A0A9FWH1"/>
<organism evidence="1">
    <name type="scientific">Arundo donax</name>
    <name type="common">Giant reed</name>
    <name type="synonym">Donax arundinaceus</name>
    <dbReference type="NCBI Taxonomy" id="35708"/>
    <lineage>
        <taxon>Eukaryota</taxon>
        <taxon>Viridiplantae</taxon>
        <taxon>Streptophyta</taxon>
        <taxon>Embryophyta</taxon>
        <taxon>Tracheophyta</taxon>
        <taxon>Spermatophyta</taxon>
        <taxon>Magnoliopsida</taxon>
        <taxon>Liliopsida</taxon>
        <taxon>Poales</taxon>
        <taxon>Poaceae</taxon>
        <taxon>PACMAD clade</taxon>
        <taxon>Arundinoideae</taxon>
        <taxon>Arundineae</taxon>
        <taxon>Arundo</taxon>
    </lineage>
</organism>
<proteinExistence type="predicted"/>
<dbReference type="EMBL" id="GBRH01183260">
    <property type="protein sequence ID" value="JAE14636.1"/>
    <property type="molecule type" value="Transcribed_RNA"/>
</dbReference>
<sequence length="165" mass="19220">MKHGLLFSPHCSLEDMQLMASGTESFSPVHVINVEQLEKIRIPTAMDCLTRSAKATAHQMVWKSTHGAAYLHVGRAGIAQRRSTRRTSRNDKKVMWRRLEDPKRERTQVVTDFLKAWLPHTPRRLQGSIMWINSQSLRYCLNQKLCHRYSRSSQICEHFQQPFCS</sequence>
<evidence type="ECO:0000313" key="1">
    <source>
        <dbReference type="EMBL" id="JAE14636.1"/>
    </source>
</evidence>
<reference evidence="1" key="2">
    <citation type="journal article" date="2015" name="Data Brief">
        <title>Shoot transcriptome of the giant reed, Arundo donax.</title>
        <authorList>
            <person name="Barrero R.A."/>
            <person name="Guerrero F.D."/>
            <person name="Moolhuijzen P."/>
            <person name="Goolsby J.A."/>
            <person name="Tidwell J."/>
            <person name="Bellgard S.E."/>
            <person name="Bellgard M.I."/>
        </authorList>
    </citation>
    <scope>NUCLEOTIDE SEQUENCE</scope>
    <source>
        <tissue evidence="1">Shoot tissue taken approximately 20 cm above the soil surface</tissue>
    </source>
</reference>